<feature type="domain" description="DUF4220" evidence="4">
    <location>
        <begin position="356"/>
        <end position="684"/>
    </location>
</feature>
<protein>
    <submittedName>
        <fullName evidence="5">Uncharacterized protein</fullName>
    </submittedName>
</protein>
<evidence type="ECO:0000259" key="3">
    <source>
        <dbReference type="Pfam" id="PF03478"/>
    </source>
</evidence>
<feature type="transmembrane region" description="Helical" evidence="2">
    <location>
        <begin position="422"/>
        <end position="444"/>
    </location>
</feature>
<dbReference type="STRING" id="4572.M8AK02"/>
<organism evidence="5">
    <name type="scientific">Triticum urartu</name>
    <name type="common">Red wild einkorn</name>
    <name type="synonym">Crithodium urartu</name>
    <dbReference type="NCBI Taxonomy" id="4572"/>
    <lineage>
        <taxon>Eukaryota</taxon>
        <taxon>Viridiplantae</taxon>
        <taxon>Streptophyta</taxon>
        <taxon>Embryophyta</taxon>
        <taxon>Tracheophyta</taxon>
        <taxon>Spermatophyta</taxon>
        <taxon>Magnoliopsida</taxon>
        <taxon>Liliopsida</taxon>
        <taxon>Poales</taxon>
        <taxon>Poaceae</taxon>
        <taxon>BOP clade</taxon>
        <taxon>Pooideae</taxon>
        <taxon>Triticodae</taxon>
        <taxon>Triticeae</taxon>
        <taxon>Triticinae</taxon>
        <taxon>Triticum</taxon>
    </lineage>
</organism>
<keyword evidence="2" id="KW-0472">Membrane</keyword>
<dbReference type="InterPro" id="IPR025315">
    <property type="entry name" value="DUF4220"/>
</dbReference>
<accession>M8AK02</accession>
<sequence length="1031" mass="114489">MAALDVPSIIRSGAVCTSWHSAYKAFRGLHRLPPKQAPCLLYACDEYGPDDAALYCPSTNATFRVPFPQPPDESRRFAFSCHGWVFAADEAGDPYLLNPTTGSRATLPPFETIYHGESHYDRDRKSALKARLENRVLRPTVSWAWHSGYHRVAISAAAEVAACTVLIVHTPDQWRLSFARPGDKRWTFLSEEEFQDVLYNDRDGLFYALGLDSSVSTIDLGGPSPTVTMIMRGVSGWCNPTKYLAFTPSVVRYSLEKSSSREKRGRSAAWGIGEDVEEAVPLGACLLGWREEACLGRRSTVESLGDSGRPWGCSVLGSTDVGCDDEKLLMGDGSCFDDDGIRRSREASGVLRILLWLAYLMADYTAIYALGHMSITMSRSRSPPGPGDHQVRMVPFWAPFLLLHLGGPDTITAYAYQDNQLWLRHLLTLAGQVLGAIYVMYLFVAPGRNPAGTLLAAAALMFVTGCLKYGERTWALKCGGIDSIKKSLDDDGKSSATGGPYHGREGAKRLDTEEVLLGAHHMLNFCKGLLADGPVMQKSEYEVMRQGIQLNGGNYVFHLAAMELSLLYDILYTKAAVLHTWHGLCIRIVAPLSVVAAFVLFQLSSKDAYSRADIAVTYVLLVGAMALELASSLRAAGSSWACASYHARGWHWLCDTVMRLRRMLKVGARRSASLDSLGQYNLLDLCTDANKDGHLRGKIAKMIGLKDQWQKMHYSSTAPVSDAIKTLVLREIRKRKIDDLRNARGRWILKEKEMYEDLTRIADDTELDRSIIVWHIATDLYLSMCPGPDPDPDKEVRDSIRVLSNHMLFLMVVHPYLLPGVVRTGRYKENLKYYDMVWWVNLKATKESTMKLSRSEIINKIADWQLPADSRREYIYGIGEEAADDVGDRPVYADGSWLAGMLRGNRWHLSAADMLEVIAGVWVEMLCYASHHCGEESHAKKLSTGAEFMNAVWLIIGHAMVYDRYAPSAEGLTGGLGLSNPPCKRKIPARWMQQPEADVGARPPGVPPGVHQVDVEARQTPSTSSAQRHHQ</sequence>
<dbReference type="Pfam" id="PF03478">
    <property type="entry name" value="Beta-prop_KIB1-4"/>
    <property type="match status" value="1"/>
</dbReference>
<reference evidence="5" key="1">
    <citation type="journal article" date="2013" name="Nature">
        <title>Draft genome of the wheat A-genome progenitor Triticum urartu.</title>
        <authorList>
            <person name="Ling H.Q."/>
            <person name="Zhao S."/>
            <person name="Liu D."/>
            <person name="Wang J."/>
            <person name="Sun H."/>
            <person name="Zhang C."/>
            <person name="Fan H."/>
            <person name="Li D."/>
            <person name="Dong L."/>
            <person name="Tao Y."/>
            <person name="Gao C."/>
            <person name="Wu H."/>
            <person name="Li Y."/>
            <person name="Cui Y."/>
            <person name="Guo X."/>
            <person name="Zheng S."/>
            <person name="Wang B."/>
            <person name="Yu K."/>
            <person name="Liang Q."/>
            <person name="Yang W."/>
            <person name="Lou X."/>
            <person name="Chen J."/>
            <person name="Feng M."/>
            <person name="Jian J."/>
            <person name="Zhang X."/>
            <person name="Luo G."/>
            <person name="Jiang Y."/>
            <person name="Liu J."/>
            <person name="Wang Z."/>
            <person name="Sha Y."/>
            <person name="Zhang B."/>
            <person name="Wu H."/>
            <person name="Tang D."/>
            <person name="Shen Q."/>
            <person name="Xue P."/>
            <person name="Zou S."/>
            <person name="Wang X."/>
            <person name="Liu X."/>
            <person name="Wang F."/>
            <person name="Yang Y."/>
            <person name="An X."/>
            <person name="Dong Z."/>
            <person name="Zhang K."/>
            <person name="Zhang X."/>
            <person name="Luo M.C."/>
            <person name="Dvorak J."/>
            <person name="Tong Y."/>
            <person name="Wang J."/>
            <person name="Yang H."/>
            <person name="Li Z."/>
            <person name="Wang D."/>
            <person name="Zhang A."/>
            <person name="Wang J."/>
        </authorList>
    </citation>
    <scope>NUCLEOTIDE SEQUENCE</scope>
</reference>
<evidence type="ECO:0000313" key="5">
    <source>
        <dbReference type="EMBL" id="EMS61124.1"/>
    </source>
</evidence>
<dbReference type="EMBL" id="KD100859">
    <property type="protein sequence ID" value="EMS61124.1"/>
    <property type="molecule type" value="Genomic_DNA"/>
</dbReference>
<dbReference type="Pfam" id="PF13968">
    <property type="entry name" value="DUF4220"/>
    <property type="match status" value="1"/>
</dbReference>
<dbReference type="PANTHER" id="PTHR31325">
    <property type="entry name" value="OS01G0798800 PROTEIN-RELATED"/>
    <property type="match status" value="1"/>
</dbReference>
<dbReference type="OMA" id="TGGEFMN"/>
<dbReference type="InterPro" id="IPR007658">
    <property type="entry name" value="DUF594"/>
</dbReference>
<keyword evidence="2" id="KW-0812">Transmembrane</keyword>
<evidence type="ECO:0000256" key="1">
    <source>
        <dbReference type="SAM" id="MobiDB-lite"/>
    </source>
</evidence>
<feature type="domain" description="KIB1-4 beta-propeller" evidence="3">
    <location>
        <begin position="57"/>
        <end position="231"/>
    </location>
</feature>
<dbReference type="AlphaFoldDB" id="M8AK02"/>
<feature type="transmembrane region" description="Helical" evidence="2">
    <location>
        <begin position="584"/>
        <end position="603"/>
    </location>
</feature>
<evidence type="ECO:0000259" key="4">
    <source>
        <dbReference type="Pfam" id="PF13968"/>
    </source>
</evidence>
<evidence type="ECO:0000256" key="2">
    <source>
        <dbReference type="SAM" id="Phobius"/>
    </source>
</evidence>
<feature type="transmembrane region" description="Helical" evidence="2">
    <location>
        <begin position="451"/>
        <end position="470"/>
    </location>
</feature>
<dbReference type="eggNOG" id="ENOG502QQBP">
    <property type="taxonomic scope" value="Eukaryota"/>
</dbReference>
<dbReference type="InterPro" id="IPR005174">
    <property type="entry name" value="KIB1-4_b-propeller"/>
</dbReference>
<feature type="compositionally biased region" description="Polar residues" evidence="1">
    <location>
        <begin position="1019"/>
        <end position="1031"/>
    </location>
</feature>
<gene>
    <name evidence="5" type="ORF">TRIUR3_09753</name>
</gene>
<feature type="transmembrane region" description="Helical" evidence="2">
    <location>
        <begin position="353"/>
        <end position="375"/>
    </location>
</feature>
<feature type="region of interest" description="Disordered" evidence="1">
    <location>
        <begin position="992"/>
        <end position="1031"/>
    </location>
</feature>
<keyword evidence="2" id="KW-1133">Transmembrane helix</keyword>
<dbReference type="Pfam" id="PF04578">
    <property type="entry name" value="DUF594"/>
    <property type="match status" value="1"/>
</dbReference>
<name>M8AK02_TRIUA</name>
<proteinExistence type="predicted"/>